<dbReference type="OrthoDB" id="9808408at2"/>
<protein>
    <recommendedName>
        <fullName evidence="2">histidine kinase</fullName>
        <ecNumber evidence="2">2.7.13.3</ecNumber>
    </recommendedName>
</protein>
<evidence type="ECO:0000256" key="2">
    <source>
        <dbReference type="ARBA" id="ARBA00012438"/>
    </source>
</evidence>
<gene>
    <name evidence="7" type="ORF">FKG94_02240</name>
</gene>
<comment type="caution">
    <text evidence="7">The sequence shown here is derived from an EMBL/GenBank/DDBJ whole genome shotgun (WGS) entry which is preliminary data.</text>
</comment>
<dbReference type="Proteomes" id="UP000319732">
    <property type="component" value="Unassembled WGS sequence"/>
</dbReference>
<dbReference type="GO" id="GO:0007234">
    <property type="term" value="P:osmosensory signaling via phosphorelay pathway"/>
    <property type="evidence" value="ECO:0007669"/>
    <property type="project" value="TreeGrafter"/>
</dbReference>
<dbReference type="InterPro" id="IPR036890">
    <property type="entry name" value="HATPase_C_sf"/>
</dbReference>
<dbReference type="Pfam" id="PF00512">
    <property type="entry name" value="HisKA"/>
    <property type="match status" value="1"/>
</dbReference>
<name>A0A545U885_9GAMM</name>
<dbReference type="PROSITE" id="PS50109">
    <property type="entry name" value="HIS_KIN"/>
    <property type="match status" value="1"/>
</dbReference>
<dbReference type="Gene3D" id="1.10.287.130">
    <property type="match status" value="1"/>
</dbReference>
<dbReference type="Gene3D" id="3.30.565.10">
    <property type="entry name" value="Histidine kinase-like ATPase, C-terminal domain"/>
    <property type="match status" value="1"/>
</dbReference>
<dbReference type="GO" id="GO:0000155">
    <property type="term" value="F:phosphorelay sensor kinase activity"/>
    <property type="evidence" value="ECO:0007669"/>
    <property type="project" value="InterPro"/>
</dbReference>
<evidence type="ECO:0000313" key="7">
    <source>
        <dbReference type="EMBL" id="TQV85684.1"/>
    </source>
</evidence>
<accession>A0A545U885</accession>
<evidence type="ECO:0000256" key="4">
    <source>
        <dbReference type="ARBA" id="ARBA00022679"/>
    </source>
</evidence>
<evidence type="ECO:0000256" key="3">
    <source>
        <dbReference type="ARBA" id="ARBA00022553"/>
    </source>
</evidence>
<keyword evidence="4" id="KW-0808">Transferase</keyword>
<dbReference type="EC" id="2.7.13.3" evidence="2"/>
<dbReference type="PRINTS" id="PR00344">
    <property type="entry name" value="BCTRLSENSOR"/>
</dbReference>
<dbReference type="InterPro" id="IPR004358">
    <property type="entry name" value="Sig_transdc_His_kin-like_C"/>
</dbReference>
<evidence type="ECO:0000256" key="1">
    <source>
        <dbReference type="ARBA" id="ARBA00000085"/>
    </source>
</evidence>
<dbReference type="InterPro" id="IPR036097">
    <property type="entry name" value="HisK_dim/P_sf"/>
</dbReference>
<proteinExistence type="predicted"/>
<dbReference type="SMART" id="SM00387">
    <property type="entry name" value="HATPase_c"/>
    <property type="match status" value="1"/>
</dbReference>
<keyword evidence="3" id="KW-0597">Phosphoprotein</keyword>
<dbReference type="InterPro" id="IPR005467">
    <property type="entry name" value="His_kinase_dom"/>
</dbReference>
<evidence type="ECO:0000259" key="6">
    <source>
        <dbReference type="PROSITE" id="PS50109"/>
    </source>
</evidence>
<evidence type="ECO:0000256" key="5">
    <source>
        <dbReference type="ARBA" id="ARBA00022777"/>
    </source>
</evidence>
<dbReference type="SUPFAM" id="SSF55874">
    <property type="entry name" value="ATPase domain of HSP90 chaperone/DNA topoisomerase II/histidine kinase"/>
    <property type="match status" value="1"/>
</dbReference>
<evidence type="ECO:0000313" key="8">
    <source>
        <dbReference type="Proteomes" id="UP000319732"/>
    </source>
</evidence>
<feature type="domain" description="Histidine kinase" evidence="6">
    <location>
        <begin position="29"/>
        <end position="241"/>
    </location>
</feature>
<keyword evidence="8" id="KW-1185">Reference proteome</keyword>
<dbReference type="CDD" id="cd00082">
    <property type="entry name" value="HisKA"/>
    <property type="match status" value="1"/>
</dbReference>
<reference evidence="7 8" key="1">
    <citation type="submission" date="2019-06" db="EMBL/GenBank/DDBJ databases">
        <title>Whole genome sequence for Cellvibrionaceae sp. R142.</title>
        <authorList>
            <person name="Wang G."/>
        </authorList>
    </citation>
    <scope>NUCLEOTIDE SEQUENCE [LARGE SCALE GENOMIC DNA]</scope>
    <source>
        <strain evidence="7 8">R142</strain>
    </source>
</reference>
<dbReference type="AlphaFoldDB" id="A0A545U885"/>
<dbReference type="GO" id="GO:0000156">
    <property type="term" value="F:phosphorelay response regulator activity"/>
    <property type="evidence" value="ECO:0007669"/>
    <property type="project" value="TreeGrafter"/>
</dbReference>
<dbReference type="InterPro" id="IPR003661">
    <property type="entry name" value="HisK_dim/P_dom"/>
</dbReference>
<dbReference type="RefSeq" id="WP_142902535.1">
    <property type="nucleotide sequence ID" value="NZ_ML660087.1"/>
</dbReference>
<keyword evidence="5" id="KW-0418">Kinase</keyword>
<comment type="catalytic activity">
    <reaction evidence="1">
        <text>ATP + protein L-histidine = ADP + protein N-phospho-L-histidine.</text>
        <dbReference type="EC" id="2.7.13.3"/>
    </reaction>
</comment>
<dbReference type="PANTHER" id="PTHR42878:SF15">
    <property type="entry name" value="BACTERIOPHYTOCHROME"/>
    <property type="match status" value="1"/>
</dbReference>
<dbReference type="Pfam" id="PF02518">
    <property type="entry name" value="HATPase_c"/>
    <property type="match status" value="1"/>
</dbReference>
<dbReference type="SUPFAM" id="SSF47384">
    <property type="entry name" value="Homodimeric domain of signal transducing histidine kinase"/>
    <property type="match status" value="1"/>
</dbReference>
<organism evidence="7 8">
    <name type="scientific">Exilibacterium tricleocarpae</name>
    <dbReference type="NCBI Taxonomy" id="2591008"/>
    <lineage>
        <taxon>Bacteria</taxon>
        <taxon>Pseudomonadati</taxon>
        <taxon>Pseudomonadota</taxon>
        <taxon>Gammaproteobacteria</taxon>
        <taxon>Cellvibrionales</taxon>
        <taxon>Cellvibrionaceae</taxon>
        <taxon>Exilibacterium</taxon>
    </lineage>
</organism>
<dbReference type="SMART" id="SM00388">
    <property type="entry name" value="HisKA"/>
    <property type="match status" value="1"/>
</dbReference>
<dbReference type="InterPro" id="IPR003594">
    <property type="entry name" value="HATPase_dom"/>
</dbReference>
<dbReference type="InterPro" id="IPR050351">
    <property type="entry name" value="BphY/WalK/GraS-like"/>
</dbReference>
<dbReference type="PANTHER" id="PTHR42878">
    <property type="entry name" value="TWO-COMPONENT HISTIDINE KINASE"/>
    <property type="match status" value="1"/>
</dbReference>
<sequence length="252" mass="28028">MLRKPVDSVTQTQAKYEALKAEYQQFAYVVCHDLKSPLRHIDGFTKRIKKRLKDTLDEKSREDFAVVDNSVARAEALLEALLAFSRLSTTEEPLGPVDCNALVKRTLTQLFDTDGGEQLIAGPLPVIDGYRKQLATLFYHLLHNAKHYQPAGQVPAVSVAAVEIEHYWQFTLTDNGIGIAANRIGRVFDIFTRAARETDYPGLGLGLTLAKKVVQCHAGEIRIESEEGKGTTVFFTLSKYLSADRATQRSSS</sequence>
<dbReference type="GO" id="GO:0030295">
    <property type="term" value="F:protein kinase activator activity"/>
    <property type="evidence" value="ECO:0007669"/>
    <property type="project" value="TreeGrafter"/>
</dbReference>
<dbReference type="EMBL" id="VHSG01000003">
    <property type="protein sequence ID" value="TQV85684.1"/>
    <property type="molecule type" value="Genomic_DNA"/>
</dbReference>